<organism evidence="1 2">
    <name type="scientific">Desulfosporosinus meridiei (strain ATCC BAA-275 / DSM 13257 / KCTC 12902 / NCIMB 13706 / S10)</name>
    <dbReference type="NCBI Taxonomy" id="768704"/>
    <lineage>
        <taxon>Bacteria</taxon>
        <taxon>Bacillati</taxon>
        <taxon>Bacillota</taxon>
        <taxon>Clostridia</taxon>
        <taxon>Eubacteriales</taxon>
        <taxon>Desulfitobacteriaceae</taxon>
        <taxon>Desulfosporosinus</taxon>
    </lineage>
</organism>
<dbReference type="eggNOG" id="ENOG5030TJG">
    <property type="taxonomic scope" value="Bacteria"/>
</dbReference>
<name>J7J1L5_DESMD</name>
<sequence>MFLYNRGHFGTIDGVDPQGVIMASSSINSDKLCKRQAYDLSTVLLDPQYYLHGIDKDRCKKTFSNLCSYPWYEKTKSSKPKVRTTKSISGKINIISSRDLSVSLSSYSSELEIQECIKSCFALQELVGVTDLIIPTPLVVNREDQFSEQLKWLKAASKLKGNYSKPFLATIAISDKALLDCDINDNQMVQTLLDNASVLSEIDGYYIVVEQSTSSLQIVEANIARVLLELSYNLGYVEDKKVIINFADAFGLLCLAVGATAFGSGYSTKERRLCLNDFVDKDGGMSLPKYYSTSLIGDFYSERDLKKIVNLKLLRYLKSDIITIHSDPLLQSLGVKGKKIVVPPSWTESRSNTSAASKHRVISLIQQAEHIREIPSIGDRIGYLQTWLQDAEAKMEYMKGRLKGNPLSENGNHISVWREVLDNFVDEYL</sequence>
<protein>
    <submittedName>
        <fullName evidence="1">Uncharacterized protein</fullName>
    </submittedName>
</protein>
<dbReference type="EMBL" id="CP003629">
    <property type="protein sequence ID" value="AFQ46249.1"/>
    <property type="molecule type" value="Genomic_DNA"/>
</dbReference>
<dbReference type="AlphaFoldDB" id="J7J1L5"/>
<dbReference type="STRING" id="768704.Desmer_4443"/>
<dbReference type="RefSeq" id="WP_014905155.1">
    <property type="nucleotide sequence ID" value="NC_018515.1"/>
</dbReference>
<dbReference type="KEGG" id="dmi:Desmer_4443"/>
<dbReference type="Proteomes" id="UP000005262">
    <property type="component" value="Chromosome"/>
</dbReference>
<keyword evidence="2" id="KW-1185">Reference proteome</keyword>
<evidence type="ECO:0000313" key="1">
    <source>
        <dbReference type="EMBL" id="AFQ46249.1"/>
    </source>
</evidence>
<evidence type="ECO:0000313" key="2">
    <source>
        <dbReference type="Proteomes" id="UP000005262"/>
    </source>
</evidence>
<gene>
    <name evidence="1" type="ordered locus">Desmer_4443</name>
</gene>
<reference evidence="2" key="2">
    <citation type="submission" date="2012-08" db="EMBL/GenBank/DDBJ databases">
        <title>Finished genome of Desulfosporosinus meridiei DSM 13257.</title>
        <authorList>
            <person name="Huntemann M."/>
            <person name="Wei C.-L."/>
            <person name="Han J."/>
            <person name="Detter J.C."/>
            <person name="Han C."/>
            <person name="Davenport K."/>
            <person name="Daligault H."/>
            <person name="Erkkila T."/>
            <person name="Gu W."/>
            <person name="Munk A.C.C."/>
            <person name="Teshima H."/>
            <person name="Xu Y."/>
            <person name="Chain P."/>
            <person name="Tapia R."/>
            <person name="Chen A."/>
            <person name="Krypides N."/>
            <person name="Mavromatis K."/>
            <person name="Markowitz V."/>
            <person name="Szeto E."/>
            <person name="Ivanova N."/>
            <person name="Mikhailova N."/>
            <person name="Ovchinnikova G."/>
            <person name="Pagani I."/>
            <person name="Pati A."/>
            <person name="Goodwin L."/>
            <person name="Peters L."/>
            <person name="Pitluck S."/>
            <person name="Woyke T."/>
            <person name="Pester M."/>
            <person name="Spring S."/>
            <person name="Ollivier B."/>
            <person name="Rattei T."/>
            <person name="Klenk H.-P."/>
            <person name="Wagner M."/>
            <person name="Loy A."/>
        </authorList>
    </citation>
    <scope>NUCLEOTIDE SEQUENCE [LARGE SCALE GENOMIC DNA]</scope>
    <source>
        <strain evidence="2">ATCC BAA-275 / DSM 13257 / NCIMB 13706 / S10</strain>
    </source>
</reference>
<reference evidence="1 2" key="1">
    <citation type="journal article" date="2012" name="J. Bacteriol.">
        <title>Complete genome sequences of Desulfosporosinus orientis DSM765T, Desulfosporosinus youngiae DSM17734T, Desulfosporosinus meridiei DSM13257T, and Desulfosporosinus acidiphilus DSM22704T.</title>
        <authorList>
            <person name="Pester M."/>
            <person name="Brambilla E."/>
            <person name="Alazard D."/>
            <person name="Rattei T."/>
            <person name="Weinmaier T."/>
            <person name="Han J."/>
            <person name="Lucas S."/>
            <person name="Lapidus A."/>
            <person name="Cheng J.F."/>
            <person name="Goodwin L."/>
            <person name="Pitluck S."/>
            <person name="Peters L."/>
            <person name="Ovchinnikova G."/>
            <person name="Teshima H."/>
            <person name="Detter J.C."/>
            <person name="Han C.S."/>
            <person name="Tapia R."/>
            <person name="Land M.L."/>
            <person name="Hauser L."/>
            <person name="Kyrpides N.C."/>
            <person name="Ivanova N.N."/>
            <person name="Pagani I."/>
            <person name="Huntmann M."/>
            <person name="Wei C.L."/>
            <person name="Davenport K.W."/>
            <person name="Daligault H."/>
            <person name="Chain P.S."/>
            <person name="Chen A."/>
            <person name="Mavromatis K."/>
            <person name="Markowitz V."/>
            <person name="Szeto E."/>
            <person name="Mikhailova N."/>
            <person name="Pati A."/>
            <person name="Wagner M."/>
            <person name="Woyke T."/>
            <person name="Ollivier B."/>
            <person name="Klenk H.P."/>
            <person name="Spring S."/>
            <person name="Loy A."/>
        </authorList>
    </citation>
    <scope>NUCLEOTIDE SEQUENCE [LARGE SCALE GENOMIC DNA]</scope>
    <source>
        <strain evidence="2">ATCC BAA-275 / DSM 13257 / NCIMB 13706 / S10</strain>
    </source>
</reference>
<accession>J7J1L5</accession>
<dbReference type="HOGENOM" id="CLU_638934_0_0_9"/>
<proteinExistence type="predicted"/>
<dbReference type="OrthoDB" id="3036012at2"/>